<evidence type="ECO:0000259" key="7">
    <source>
        <dbReference type="Pfam" id="PF00408"/>
    </source>
</evidence>
<accession>A0A381NKA7</accession>
<dbReference type="Gene3D" id="3.40.120.10">
    <property type="entry name" value="Alpha-D-Glucose-1,6-Bisphosphate, subunit A, domain 3"/>
    <property type="match status" value="3"/>
</dbReference>
<dbReference type="InterPro" id="IPR016055">
    <property type="entry name" value="A-D-PHexomutase_a/b/a-I/II/III"/>
</dbReference>
<feature type="domain" description="Alpha-D-phosphohexomutase C-terminal" evidence="7">
    <location>
        <begin position="387"/>
        <end position="440"/>
    </location>
</feature>
<dbReference type="GO" id="GO:0008966">
    <property type="term" value="F:phosphoglucosamine mutase activity"/>
    <property type="evidence" value="ECO:0007669"/>
    <property type="project" value="InterPro"/>
</dbReference>
<dbReference type="GO" id="GO:0000287">
    <property type="term" value="F:magnesium ion binding"/>
    <property type="evidence" value="ECO:0007669"/>
    <property type="project" value="InterPro"/>
</dbReference>
<dbReference type="GO" id="GO:0005829">
    <property type="term" value="C:cytosol"/>
    <property type="evidence" value="ECO:0007669"/>
    <property type="project" value="TreeGrafter"/>
</dbReference>
<organism evidence="11">
    <name type="scientific">marine metagenome</name>
    <dbReference type="NCBI Taxonomy" id="408172"/>
    <lineage>
        <taxon>unclassified sequences</taxon>
        <taxon>metagenomes</taxon>
        <taxon>ecological metagenomes</taxon>
    </lineage>
</organism>
<feature type="domain" description="Alpha-D-phosphohexomutase alpha/beta/alpha" evidence="9">
    <location>
        <begin position="161"/>
        <end position="251"/>
    </location>
</feature>
<evidence type="ECO:0008006" key="12">
    <source>
        <dbReference type="Google" id="ProtNLM"/>
    </source>
</evidence>
<dbReference type="InterPro" id="IPR005845">
    <property type="entry name" value="A-D-PHexomutase_a/b/a-II"/>
</dbReference>
<feature type="domain" description="Alpha-D-phosphohexomutase alpha/beta/alpha" evidence="10">
    <location>
        <begin position="258"/>
        <end position="361"/>
    </location>
</feature>
<dbReference type="PANTHER" id="PTHR42946">
    <property type="entry name" value="PHOSPHOHEXOSE MUTASE"/>
    <property type="match status" value="1"/>
</dbReference>
<protein>
    <recommendedName>
        <fullName evidence="12">Phosphoglucosamine mutase</fullName>
    </recommendedName>
</protein>
<evidence type="ECO:0000259" key="10">
    <source>
        <dbReference type="Pfam" id="PF02880"/>
    </source>
</evidence>
<evidence type="ECO:0000256" key="2">
    <source>
        <dbReference type="ARBA" id="ARBA00010231"/>
    </source>
</evidence>
<dbReference type="PROSITE" id="PS00710">
    <property type="entry name" value="PGM_PMM"/>
    <property type="match status" value="1"/>
</dbReference>
<dbReference type="GO" id="GO:0005975">
    <property type="term" value="P:carbohydrate metabolic process"/>
    <property type="evidence" value="ECO:0007669"/>
    <property type="project" value="InterPro"/>
</dbReference>
<evidence type="ECO:0000256" key="6">
    <source>
        <dbReference type="ARBA" id="ARBA00023235"/>
    </source>
</evidence>
<dbReference type="InterPro" id="IPR005844">
    <property type="entry name" value="A-D-PHexomutase_a/b/a-I"/>
</dbReference>
<sequence>MLIRSISGIRGLVNSDLTKQSCHNFANAIHEIIPDGVIMIGRDTRPSGEELLENVSDQLLNCGRNVITLGIVPTPTIQYMVQNTEAQGGIVITASHNPIEWNGFKFIRNDGTFFRPNECQNLFSIMDKNNFTKHENDLGEIMQDVNAVQKHIINILGLSCIDISQIRKRRFNVVIDAVNGAGYYALPKLLEALNCNVIAINCDPSGDFIRGAEPLPKNLNILSETVLKTKADIGLALDPDADRLAVVSNKGTPIGDEYTLALAADGYIRGKQSEETFVINLSTSMVLEKIANKNNCKVIRTAVGEINVVEKMIEIGAELGGEGNGGIILKESHFGRDSLVGCAMVLNRLAQTNESLHDIYLGLPQFIILKDKIEISSNVLNDLIMHSKKIFGDANINIEDGTKFTWDNKWIHLRKSNTEPIVRIYAEAKDEETAQDLINKVKSFMNN</sequence>
<dbReference type="Pfam" id="PF02880">
    <property type="entry name" value="PGM_PMM_III"/>
    <property type="match status" value="1"/>
</dbReference>
<evidence type="ECO:0000259" key="8">
    <source>
        <dbReference type="Pfam" id="PF02878"/>
    </source>
</evidence>
<name>A0A381NKA7_9ZZZZ</name>
<dbReference type="Pfam" id="PF02878">
    <property type="entry name" value="PGM_PMM_I"/>
    <property type="match status" value="1"/>
</dbReference>
<keyword evidence="5" id="KW-0460">Magnesium</keyword>
<dbReference type="Pfam" id="PF00408">
    <property type="entry name" value="PGM_PMM_IV"/>
    <property type="match status" value="1"/>
</dbReference>
<dbReference type="InterPro" id="IPR005843">
    <property type="entry name" value="A-D-PHexomutase_C"/>
</dbReference>
<dbReference type="InterPro" id="IPR016066">
    <property type="entry name" value="A-D-PHexomutase_CS"/>
</dbReference>
<dbReference type="SUPFAM" id="SSF55957">
    <property type="entry name" value="Phosphoglucomutase, C-terminal domain"/>
    <property type="match status" value="1"/>
</dbReference>
<dbReference type="FunFam" id="3.40.120.10:FF:000001">
    <property type="entry name" value="Phosphoglucosamine mutase"/>
    <property type="match status" value="1"/>
</dbReference>
<evidence type="ECO:0000256" key="4">
    <source>
        <dbReference type="ARBA" id="ARBA00022723"/>
    </source>
</evidence>
<evidence type="ECO:0000256" key="1">
    <source>
        <dbReference type="ARBA" id="ARBA00001946"/>
    </source>
</evidence>
<dbReference type="EMBL" id="UINC01000421">
    <property type="protein sequence ID" value="SUZ54995.1"/>
    <property type="molecule type" value="Genomic_DNA"/>
</dbReference>
<gene>
    <name evidence="11" type="ORF">METZ01_LOCUS7849</name>
</gene>
<dbReference type="InterPro" id="IPR050060">
    <property type="entry name" value="Phosphoglucosamine_mutase"/>
</dbReference>
<evidence type="ECO:0000256" key="5">
    <source>
        <dbReference type="ARBA" id="ARBA00022842"/>
    </source>
</evidence>
<dbReference type="InterPro" id="IPR005841">
    <property type="entry name" value="Alpha-D-phosphohexomutase_SF"/>
</dbReference>
<keyword evidence="3" id="KW-0597">Phosphoprotein</keyword>
<dbReference type="PANTHER" id="PTHR42946:SF1">
    <property type="entry name" value="PHOSPHOGLUCOMUTASE (ALPHA-D-GLUCOSE-1,6-BISPHOSPHATE-DEPENDENT)"/>
    <property type="match status" value="1"/>
</dbReference>
<proteinExistence type="inferred from homology"/>
<dbReference type="AlphaFoldDB" id="A0A381NKA7"/>
<comment type="similarity">
    <text evidence="2">Belongs to the phosphohexose mutase family.</text>
</comment>
<keyword evidence="6" id="KW-0413">Isomerase</keyword>
<evidence type="ECO:0000256" key="3">
    <source>
        <dbReference type="ARBA" id="ARBA00022553"/>
    </source>
</evidence>
<dbReference type="InterPro" id="IPR036900">
    <property type="entry name" value="A-D-PHexomutase_C_sf"/>
</dbReference>
<dbReference type="Pfam" id="PF02879">
    <property type="entry name" value="PGM_PMM_II"/>
    <property type="match status" value="1"/>
</dbReference>
<dbReference type="GO" id="GO:0009252">
    <property type="term" value="P:peptidoglycan biosynthetic process"/>
    <property type="evidence" value="ECO:0007669"/>
    <property type="project" value="TreeGrafter"/>
</dbReference>
<evidence type="ECO:0000259" key="9">
    <source>
        <dbReference type="Pfam" id="PF02879"/>
    </source>
</evidence>
<reference evidence="11" key="1">
    <citation type="submission" date="2018-05" db="EMBL/GenBank/DDBJ databases">
        <authorList>
            <person name="Lanie J.A."/>
            <person name="Ng W.-L."/>
            <person name="Kazmierczak K.M."/>
            <person name="Andrzejewski T.M."/>
            <person name="Davidsen T.M."/>
            <person name="Wayne K.J."/>
            <person name="Tettelin H."/>
            <person name="Glass J.I."/>
            <person name="Rusch D."/>
            <person name="Podicherti R."/>
            <person name="Tsui H.-C.T."/>
            <person name="Winkler M.E."/>
        </authorList>
    </citation>
    <scope>NUCLEOTIDE SEQUENCE</scope>
</reference>
<keyword evidence="4" id="KW-0479">Metal-binding</keyword>
<comment type="cofactor">
    <cofactor evidence="1">
        <name>Mg(2+)</name>
        <dbReference type="ChEBI" id="CHEBI:18420"/>
    </cofactor>
</comment>
<dbReference type="Gene3D" id="3.30.310.50">
    <property type="entry name" value="Alpha-D-phosphohexomutase, C-terminal domain"/>
    <property type="match status" value="1"/>
</dbReference>
<dbReference type="InterPro" id="IPR005846">
    <property type="entry name" value="A-D-PHexomutase_a/b/a-III"/>
</dbReference>
<dbReference type="PRINTS" id="PR00509">
    <property type="entry name" value="PGMPMM"/>
</dbReference>
<dbReference type="GO" id="GO:0006048">
    <property type="term" value="P:UDP-N-acetylglucosamine biosynthetic process"/>
    <property type="evidence" value="ECO:0007669"/>
    <property type="project" value="TreeGrafter"/>
</dbReference>
<dbReference type="NCBIfam" id="TIGR03990">
    <property type="entry name" value="Arch_GlmM"/>
    <property type="match status" value="1"/>
</dbReference>
<feature type="domain" description="Alpha-D-phosphohexomutase alpha/beta/alpha" evidence="8">
    <location>
        <begin position="7"/>
        <end position="131"/>
    </location>
</feature>
<evidence type="ECO:0000313" key="11">
    <source>
        <dbReference type="EMBL" id="SUZ54995.1"/>
    </source>
</evidence>
<dbReference type="SUPFAM" id="SSF53738">
    <property type="entry name" value="Phosphoglucomutase, first 3 domains"/>
    <property type="match status" value="3"/>
</dbReference>
<dbReference type="GO" id="GO:0004615">
    <property type="term" value="F:phosphomannomutase activity"/>
    <property type="evidence" value="ECO:0007669"/>
    <property type="project" value="TreeGrafter"/>
</dbReference>
<dbReference type="InterPro" id="IPR024086">
    <property type="entry name" value="GlmM_arc-type"/>
</dbReference>